<proteinExistence type="predicted"/>
<reference evidence="2" key="2">
    <citation type="submission" date="2014-03" db="EMBL/GenBank/DDBJ databases">
        <authorList>
            <person name="Genoscope - CEA"/>
        </authorList>
    </citation>
    <scope>NUCLEOTIDE SEQUENCE</scope>
</reference>
<protein>
    <recommendedName>
        <fullName evidence="1">Fibronectin type-III domain-containing protein</fullName>
    </recommendedName>
</protein>
<feature type="domain" description="Fibronectin type-III" evidence="1">
    <location>
        <begin position="1"/>
        <end position="51"/>
    </location>
</feature>
<evidence type="ECO:0000313" key="3">
    <source>
        <dbReference type="Proteomes" id="UP000193380"/>
    </source>
</evidence>
<dbReference type="InterPro" id="IPR003961">
    <property type="entry name" value="FN3_dom"/>
</dbReference>
<accession>A0A060Z6G0</accession>
<dbReference type="CDD" id="cd00063">
    <property type="entry name" value="FN3"/>
    <property type="match status" value="2"/>
</dbReference>
<dbReference type="InterPro" id="IPR036116">
    <property type="entry name" value="FN3_sf"/>
</dbReference>
<dbReference type="Proteomes" id="UP000193380">
    <property type="component" value="Unassembled WGS sequence"/>
</dbReference>
<evidence type="ECO:0000259" key="1">
    <source>
        <dbReference type="PROSITE" id="PS50853"/>
    </source>
</evidence>
<name>A0A060Z6G0_ONCMY</name>
<dbReference type="PROSITE" id="PS50853">
    <property type="entry name" value="FN3"/>
    <property type="match status" value="1"/>
</dbReference>
<dbReference type="Gene3D" id="2.60.40.10">
    <property type="entry name" value="Immunoglobulins"/>
    <property type="match status" value="2"/>
</dbReference>
<dbReference type="AlphaFoldDB" id="A0A060Z6G0"/>
<dbReference type="InterPro" id="IPR013783">
    <property type="entry name" value="Ig-like_fold"/>
</dbReference>
<sequence length="168" mass="19129">MEYQFAVNNDTTEYHVKELLPHTAYTFYVVAYSPMGASRPSRPVTVEMLEDVPSAPPQLSLLSTSPTDIRVMWLPLSSQHSRGAVTRYRIDYSTLEQGEHITIYWHGGHSTTLQSCVIITLSGIRTWWYMCSCFRKAQSLKSMHDLCNHKPCASKVRIPVVENDVNYG</sequence>
<evidence type="ECO:0000313" key="2">
    <source>
        <dbReference type="EMBL" id="CDQ97274.1"/>
    </source>
</evidence>
<dbReference type="PaxDb" id="8022-A0A060Z6G0"/>
<dbReference type="EMBL" id="FR929801">
    <property type="protein sequence ID" value="CDQ97274.1"/>
    <property type="molecule type" value="Genomic_DNA"/>
</dbReference>
<dbReference type="Pfam" id="PF00041">
    <property type="entry name" value="fn3"/>
    <property type="match status" value="1"/>
</dbReference>
<gene>
    <name evidence="2" type="ORF">GSONMT00019052001</name>
</gene>
<dbReference type="STRING" id="8022.A0A060Z6G0"/>
<organism evidence="2 3">
    <name type="scientific">Oncorhynchus mykiss</name>
    <name type="common">Rainbow trout</name>
    <name type="synonym">Salmo gairdneri</name>
    <dbReference type="NCBI Taxonomy" id="8022"/>
    <lineage>
        <taxon>Eukaryota</taxon>
        <taxon>Metazoa</taxon>
        <taxon>Chordata</taxon>
        <taxon>Craniata</taxon>
        <taxon>Vertebrata</taxon>
        <taxon>Euteleostomi</taxon>
        <taxon>Actinopterygii</taxon>
        <taxon>Neopterygii</taxon>
        <taxon>Teleostei</taxon>
        <taxon>Protacanthopterygii</taxon>
        <taxon>Salmoniformes</taxon>
        <taxon>Salmonidae</taxon>
        <taxon>Salmoninae</taxon>
        <taxon>Oncorhynchus</taxon>
    </lineage>
</organism>
<reference evidence="2" key="1">
    <citation type="journal article" date="2014" name="Nat. Commun.">
        <title>The rainbow trout genome provides novel insights into evolution after whole-genome duplication in vertebrates.</title>
        <authorList>
            <person name="Berthelot C."/>
            <person name="Brunet F."/>
            <person name="Chalopin D."/>
            <person name="Juanchich A."/>
            <person name="Bernard M."/>
            <person name="Noel B."/>
            <person name="Bento P."/>
            <person name="Da Silva C."/>
            <person name="Labadie K."/>
            <person name="Alberti A."/>
            <person name="Aury J.M."/>
            <person name="Louis A."/>
            <person name="Dehais P."/>
            <person name="Bardou P."/>
            <person name="Montfort J."/>
            <person name="Klopp C."/>
            <person name="Cabau C."/>
            <person name="Gaspin C."/>
            <person name="Thorgaard G.H."/>
            <person name="Boussaha M."/>
            <person name="Quillet E."/>
            <person name="Guyomard R."/>
            <person name="Galiana D."/>
            <person name="Bobe J."/>
            <person name="Volff J.N."/>
            <person name="Genet C."/>
            <person name="Wincker P."/>
            <person name="Jaillon O."/>
            <person name="Roest Crollius H."/>
            <person name="Guiguen Y."/>
        </authorList>
    </citation>
    <scope>NUCLEOTIDE SEQUENCE [LARGE SCALE GENOMIC DNA]</scope>
</reference>
<dbReference type="SUPFAM" id="SSF49265">
    <property type="entry name" value="Fibronectin type III"/>
    <property type="match status" value="1"/>
</dbReference>